<organism evidence="2 3">
    <name type="scientific">Monilinia fructicola</name>
    <name type="common">Brown rot fungus</name>
    <name type="synonym">Ciboria fructicola</name>
    <dbReference type="NCBI Taxonomy" id="38448"/>
    <lineage>
        <taxon>Eukaryota</taxon>
        <taxon>Fungi</taxon>
        <taxon>Dikarya</taxon>
        <taxon>Ascomycota</taxon>
        <taxon>Pezizomycotina</taxon>
        <taxon>Leotiomycetes</taxon>
        <taxon>Helotiales</taxon>
        <taxon>Sclerotiniaceae</taxon>
        <taxon>Monilinia</taxon>
    </lineage>
</organism>
<reference evidence="2 3" key="1">
    <citation type="submission" date="2019-06" db="EMBL/GenBank/DDBJ databases">
        <title>Genome Sequence of the Brown Rot Fungal Pathogen Monilinia fructicola.</title>
        <authorList>
            <person name="De Miccolis Angelini R.M."/>
            <person name="Landi L."/>
            <person name="Abate D."/>
            <person name="Pollastro S."/>
            <person name="Romanazzi G."/>
            <person name="Faretra F."/>
        </authorList>
    </citation>
    <scope>NUCLEOTIDE SEQUENCE [LARGE SCALE GENOMIC DNA]</scope>
    <source>
        <strain evidence="2 3">Mfrc123</strain>
    </source>
</reference>
<feature type="compositionally biased region" description="Low complexity" evidence="1">
    <location>
        <begin position="68"/>
        <end position="79"/>
    </location>
</feature>
<accession>A0A5M9J9T5</accession>
<feature type="compositionally biased region" description="Basic and acidic residues" evidence="1">
    <location>
        <begin position="129"/>
        <end position="139"/>
    </location>
</feature>
<feature type="compositionally biased region" description="Polar residues" evidence="1">
    <location>
        <begin position="7"/>
        <end position="21"/>
    </location>
</feature>
<protein>
    <submittedName>
        <fullName evidence="2">Uncharacterized protein</fullName>
    </submittedName>
</protein>
<gene>
    <name evidence="2" type="ORF">EYC84_011046</name>
</gene>
<feature type="region of interest" description="Disordered" evidence="1">
    <location>
        <begin position="1"/>
        <end position="139"/>
    </location>
</feature>
<dbReference type="VEuPathDB" id="FungiDB:MFRU_045g00350"/>
<evidence type="ECO:0000313" key="3">
    <source>
        <dbReference type="Proteomes" id="UP000322873"/>
    </source>
</evidence>
<dbReference type="AlphaFoldDB" id="A0A5M9J9T5"/>
<comment type="caution">
    <text evidence="2">The sequence shown here is derived from an EMBL/GenBank/DDBJ whole genome shotgun (WGS) entry which is preliminary data.</text>
</comment>
<dbReference type="Proteomes" id="UP000322873">
    <property type="component" value="Unassembled WGS sequence"/>
</dbReference>
<sequence>MAPWSSRLLNSNPRNESSSSIAAVGPAPESPSNNRGSGKARITEADILDNAYGIPTLVATPPHGRPGSSSSKQTSSHGRSMSHLFPSLFHSKKKGGAPAPPEVALFDDDDDDDDVSPEKNTRARSSSRVPDRDFRRESV</sequence>
<evidence type="ECO:0000256" key="1">
    <source>
        <dbReference type="SAM" id="MobiDB-lite"/>
    </source>
</evidence>
<name>A0A5M9J9T5_MONFR</name>
<evidence type="ECO:0000313" key="2">
    <source>
        <dbReference type="EMBL" id="KAA8565330.1"/>
    </source>
</evidence>
<dbReference type="EMBL" id="VICG01000014">
    <property type="protein sequence ID" value="KAA8565330.1"/>
    <property type="molecule type" value="Genomic_DNA"/>
</dbReference>
<keyword evidence="3" id="KW-1185">Reference proteome</keyword>
<feature type="compositionally biased region" description="Acidic residues" evidence="1">
    <location>
        <begin position="105"/>
        <end position="115"/>
    </location>
</feature>
<proteinExistence type="predicted"/>